<keyword evidence="1" id="KW-0732">Signal</keyword>
<dbReference type="HOGENOM" id="CLU_036480_2_0_6"/>
<protein>
    <recommendedName>
        <fullName evidence="4">Porin domain-containing protein</fullName>
    </recommendedName>
</protein>
<name>F5ZA54_ALTNA</name>
<dbReference type="EMBL" id="CP002339">
    <property type="protein sequence ID" value="AEF01745.1"/>
    <property type="molecule type" value="Genomic_DNA"/>
</dbReference>
<dbReference type="eggNOG" id="COG3203">
    <property type="taxonomic scope" value="Bacteria"/>
</dbReference>
<evidence type="ECO:0000256" key="1">
    <source>
        <dbReference type="SAM" id="SignalP"/>
    </source>
</evidence>
<keyword evidence="3" id="KW-1185">Reference proteome</keyword>
<sequence length="399" mass="44739">MLKYITAALLTLALFTSFAIADTHRDLTFSGFARVVGGQLSTSEASYANYDNSWSFSEDSLIALQADYAINSQFSISAQGILHTGADRDSGLDWLYLTYQPSSSWQFNVGRLRLPVLKYSDVIDVGFSYPWLNAPEQVYSRRLFYSGYEGLNVRHKTQFKNVGLEIEGYWGDFDGELFSGQDAFDVDINDIYGAVLSLTYDGFHFRSSFMRVTEVVDNSVLIDQLVEGLTSAGFEELAAKFRLDDGVSVYEFGAGYTSLDWFVSAELMSVDSDLDVLSGIKSYYLTLGRYYNSLLFHATISRSRQDENSIENTIPLGVSPLFDLLSTSVDSINALFPTDDLDSLTFGVRWDYSTSLALKTEVSFLKGKEDKTSLFYVPPTNANFDRRASLYQVGVEWVF</sequence>
<dbReference type="SUPFAM" id="SSF56935">
    <property type="entry name" value="Porins"/>
    <property type="match status" value="1"/>
</dbReference>
<organism evidence="2 3">
    <name type="scientific">Alteromonas naphthalenivorans</name>
    <dbReference type="NCBI Taxonomy" id="715451"/>
    <lineage>
        <taxon>Bacteria</taxon>
        <taxon>Pseudomonadati</taxon>
        <taxon>Pseudomonadota</taxon>
        <taxon>Gammaproteobacteria</taxon>
        <taxon>Alteromonadales</taxon>
        <taxon>Alteromonadaceae</taxon>
        <taxon>Alteromonas/Salinimonas group</taxon>
        <taxon>Alteromonas</taxon>
    </lineage>
</organism>
<accession>F5ZA54</accession>
<dbReference type="OrthoDB" id="197869at2"/>
<dbReference type="AlphaFoldDB" id="F5ZA54"/>
<evidence type="ECO:0000313" key="2">
    <source>
        <dbReference type="EMBL" id="AEF01745.1"/>
    </source>
</evidence>
<proteinExistence type="predicted"/>
<evidence type="ECO:0000313" key="3">
    <source>
        <dbReference type="Proteomes" id="UP000000683"/>
    </source>
</evidence>
<dbReference type="Proteomes" id="UP000000683">
    <property type="component" value="Chromosome"/>
</dbReference>
<feature type="chain" id="PRO_5003336035" description="Porin domain-containing protein" evidence="1">
    <location>
        <begin position="22"/>
        <end position="399"/>
    </location>
</feature>
<evidence type="ECO:0008006" key="4">
    <source>
        <dbReference type="Google" id="ProtNLM"/>
    </source>
</evidence>
<gene>
    <name evidence="2" type="ordered locus">ambt_00940</name>
</gene>
<dbReference type="KEGG" id="alt:ambt_00940"/>
<feature type="signal peptide" evidence="1">
    <location>
        <begin position="1"/>
        <end position="21"/>
    </location>
</feature>
<reference evidence="2 3" key="1">
    <citation type="journal article" date="2011" name="J. Bacteriol.">
        <title>Complete genome sequence of the polycyclic aromatic hydrocarbon-degrading bacterium Alteromonas sp. strain SN2.</title>
        <authorList>
            <person name="Jin H.M."/>
            <person name="Jeong H."/>
            <person name="Moon E.J."/>
            <person name="Math R.K."/>
            <person name="Lee K."/>
            <person name="Kim H.J."/>
            <person name="Jeon C.O."/>
            <person name="Oh T.K."/>
            <person name="Kim J.F."/>
        </authorList>
    </citation>
    <scope>NUCLEOTIDE SEQUENCE [LARGE SCALE GENOMIC DNA]</scope>
    <source>
        <strain evidence="3">JCM 17741 / KACC 18427 / KCTC 11700BP / SN2</strain>
    </source>
</reference>